<sequence>MGVNEERLFFSFVHSPFEEDEIVQKSTTASSNSVDIGASILVADIVPYGNMLSGGDDAIIELPQSLLTQHIPYLMQNSPSLSVPYVLSRVCSLTNKFLGWPTSSSESPIASQGLNSNLELAMGRNGFGGLNNAGTSLPMEFNFCDGAMLPLMKSRSHEMPYDRSAIVDFALAALDELIKLAQMDNPLWIKDLDCGIETLNLKEYSRTFSSCIGMKPSGYTTEATRETGLVSLGGLALVEALIDANRWAEMFPCLISRAATIEVLSTGTGLARDNALQVMDAEFQVLSPLVPSRLVRFIRFCKQHSEGVWDVIDISINTTQDAANTHTFVNCRRLPSSCVFQDLDNKYSKVTWIEHSEYDERAVHHLLRPLFSSGLGFGAHRWIGTLQRQCDCLALLMSPDIPGEDNIGITPAGRKSMLKLAQRMTNNFCAGVCASSVFKWETFNGGSMVEDMRIMSWKNVNDPGEPQGVLLCAATSVWMPATQKRLFDFLRDERMQIQWDILSNGGLMQEMVNIAKGPGHDNSVSLLRGSAINTNENTMLILQETLYDASGALLQPPPQASRSHSRRSLPTLHCQVTQPDVADGLLCHDTSTEGSRRPNYPSTCQALRTPEEWITGVTKLKKNCNIYVDLVQELLGKKGSLTRENEKLREMTQKMKENVMEEVAVQTCNMDDSKEQMTKLMNLMNVVIHGEKPLEDPVVKDLNRIMNNVDDTIETNNQNFAKECGNSINLQKLGMTPEDETKIKLKKNIEEISIPLKKAKQSKHLDRKSQGLQESKENNCNVTVMSGEILPKFPSVLCSKLYPELLKAHLIGPCQAKPLLPPYPRWTSEAMGNIKSLVNITLITAARCIQNQNKTFITKGSYSEYKIEPNFHSGKKKMMIETDQEEAKICAFESLSKEFDTKDDQEMGGK</sequence>
<keyword evidence="3 8" id="KW-0371">Homeobox</keyword>
<evidence type="ECO:0000259" key="7">
    <source>
        <dbReference type="PROSITE" id="PS50848"/>
    </source>
</evidence>
<feature type="coiled-coil region" evidence="6">
    <location>
        <begin position="631"/>
        <end position="658"/>
    </location>
</feature>
<dbReference type="CDD" id="cd08875">
    <property type="entry name" value="START_ArGLABRA2_like"/>
    <property type="match status" value="1"/>
</dbReference>
<evidence type="ECO:0000313" key="9">
    <source>
        <dbReference type="Proteomes" id="UP000436088"/>
    </source>
</evidence>
<protein>
    <submittedName>
        <fullName evidence="8">Homeobox-leucine zipper protein HDG1</fullName>
    </submittedName>
</protein>
<feature type="domain" description="START" evidence="7">
    <location>
        <begin position="159"/>
        <end position="395"/>
    </location>
</feature>
<comment type="caution">
    <text evidence="8">The sequence shown here is derived from an EMBL/GenBank/DDBJ whole genome shotgun (WGS) entry which is preliminary data.</text>
</comment>
<reference evidence="8" key="1">
    <citation type="submission" date="2019-09" db="EMBL/GenBank/DDBJ databases">
        <title>Draft genome information of white flower Hibiscus syriacus.</title>
        <authorList>
            <person name="Kim Y.-M."/>
        </authorList>
    </citation>
    <scope>NUCLEOTIDE SEQUENCE [LARGE SCALE GENOMIC DNA]</scope>
    <source>
        <strain evidence="8">YM2019G1</strain>
    </source>
</reference>
<dbReference type="InterPro" id="IPR002913">
    <property type="entry name" value="START_lipid-bd_dom"/>
</dbReference>
<dbReference type="GO" id="GO:0008289">
    <property type="term" value="F:lipid binding"/>
    <property type="evidence" value="ECO:0007669"/>
    <property type="project" value="InterPro"/>
</dbReference>
<keyword evidence="6" id="KW-0175">Coiled coil</keyword>
<dbReference type="Pfam" id="PF25797">
    <property type="entry name" value="PDF2_C"/>
    <property type="match status" value="1"/>
</dbReference>
<dbReference type="GO" id="GO:0003677">
    <property type="term" value="F:DNA binding"/>
    <property type="evidence" value="ECO:0007669"/>
    <property type="project" value="UniProtKB-KW"/>
</dbReference>
<evidence type="ECO:0000256" key="5">
    <source>
        <dbReference type="ARBA" id="ARBA00023242"/>
    </source>
</evidence>
<dbReference type="SUPFAM" id="SSF55961">
    <property type="entry name" value="Bet v1-like"/>
    <property type="match status" value="2"/>
</dbReference>
<dbReference type="InterPro" id="IPR057993">
    <property type="entry name" value="HD-Zip_IV_C"/>
</dbReference>
<dbReference type="EMBL" id="VEPZ02000082">
    <property type="protein sequence ID" value="KAE8733944.1"/>
    <property type="molecule type" value="Genomic_DNA"/>
</dbReference>
<dbReference type="InterPro" id="IPR042160">
    <property type="entry name" value="HD-Zip_IV"/>
</dbReference>
<accession>A0A6A3CZY3</accession>
<evidence type="ECO:0000256" key="6">
    <source>
        <dbReference type="SAM" id="Coils"/>
    </source>
</evidence>
<name>A0A6A3CZY3_HIBSY</name>
<keyword evidence="9" id="KW-1185">Reference proteome</keyword>
<dbReference type="Proteomes" id="UP000436088">
    <property type="component" value="Unassembled WGS sequence"/>
</dbReference>
<dbReference type="Pfam" id="PF01852">
    <property type="entry name" value="START"/>
    <property type="match status" value="1"/>
</dbReference>
<dbReference type="AlphaFoldDB" id="A0A6A3CZY3"/>
<keyword evidence="4" id="KW-0804">Transcription</keyword>
<keyword evidence="2 8" id="KW-0238">DNA-binding</keyword>
<evidence type="ECO:0000313" key="8">
    <source>
        <dbReference type="EMBL" id="KAE8733944.1"/>
    </source>
</evidence>
<keyword evidence="5" id="KW-0539">Nucleus</keyword>
<evidence type="ECO:0000256" key="4">
    <source>
        <dbReference type="ARBA" id="ARBA00023163"/>
    </source>
</evidence>
<keyword evidence="1" id="KW-0805">Transcription regulation</keyword>
<evidence type="ECO:0000256" key="1">
    <source>
        <dbReference type="ARBA" id="ARBA00023015"/>
    </source>
</evidence>
<evidence type="ECO:0000256" key="3">
    <source>
        <dbReference type="ARBA" id="ARBA00023155"/>
    </source>
</evidence>
<proteinExistence type="predicted"/>
<dbReference type="SMART" id="SM00234">
    <property type="entry name" value="START"/>
    <property type="match status" value="1"/>
</dbReference>
<organism evidence="8 9">
    <name type="scientific">Hibiscus syriacus</name>
    <name type="common">Rose of Sharon</name>
    <dbReference type="NCBI Taxonomy" id="106335"/>
    <lineage>
        <taxon>Eukaryota</taxon>
        <taxon>Viridiplantae</taxon>
        <taxon>Streptophyta</taxon>
        <taxon>Embryophyta</taxon>
        <taxon>Tracheophyta</taxon>
        <taxon>Spermatophyta</taxon>
        <taxon>Magnoliopsida</taxon>
        <taxon>eudicotyledons</taxon>
        <taxon>Gunneridae</taxon>
        <taxon>Pentapetalae</taxon>
        <taxon>rosids</taxon>
        <taxon>malvids</taxon>
        <taxon>Malvales</taxon>
        <taxon>Malvaceae</taxon>
        <taxon>Malvoideae</taxon>
        <taxon>Hibiscus</taxon>
    </lineage>
</organism>
<dbReference type="PROSITE" id="PS50848">
    <property type="entry name" value="START"/>
    <property type="match status" value="1"/>
</dbReference>
<dbReference type="PANTHER" id="PTHR45654:SF107">
    <property type="entry name" value="HOMEOBOX-LEUCINE ZIPPER PROTEIN ANTHOCYANINLESS 2-LIKE ISOFORM X1"/>
    <property type="match status" value="1"/>
</dbReference>
<dbReference type="PANTHER" id="PTHR45654">
    <property type="entry name" value="HOMEOBOX-LEUCINE ZIPPER PROTEIN MERISTEM L1"/>
    <property type="match status" value="1"/>
</dbReference>
<evidence type="ECO:0000256" key="2">
    <source>
        <dbReference type="ARBA" id="ARBA00023125"/>
    </source>
</evidence>
<gene>
    <name evidence="8" type="ORF">F3Y22_tig00000916pilonHSYRG00355</name>
</gene>